<dbReference type="Gene3D" id="3.10.20.30">
    <property type="match status" value="1"/>
</dbReference>
<protein>
    <submittedName>
        <fullName evidence="2">2Fe-2S ferredoxin-5</fullName>
    </submittedName>
</protein>
<keyword evidence="3" id="KW-1185">Reference proteome</keyword>
<dbReference type="RefSeq" id="WP_077025455.1">
    <property type="nucleotide sequence ID" value="NZ_CP017641.1"/>
</dbReference>
<dbReference type="SUPFAM" id="SSF54292">
    <property type="entry name" value="2Fe-2S ferredoxin-like"/>
    <property type="match status" value="1"/>
</dbReference>
<dbReference type="STRING" id="1891926.Fuma_03718"/>
<dbReference type="InterPro" id="IPR012675">
    <property type="entry name" value="Beta-grasp_dom_sf"/>
</dbReference>
<evidence type="ECO:0000259" key="1">
    <source>
        <dbReference type="PROSITE" id="PS51085"/>
    </source>
</evidence>
<feature type="domain" description="2Fe-2S ferredoxin-type" evidence="1">
    <location>
        <begin position="2"/>
        <end position="114"/>
    </location>
</feature>
<dbReference type="EMBL" id="CP017641">
    <property type="protein sequence ID" value="APZ94097.1"/>
    <property type="molecule type" value="Genomic_DNA"/>
</dbReference>
<proteinExistence type="predicted"/>
<dbReference type="InterPro" id="IPR036010">
    <property type="entry name" value="2Fe-2S_ferredoxin-like_sf"/>
</dbReference>
<organism evidence="2 3">
    <name type="scientific">Fuerstiella marisgermanici</name>
    <dbReference type="NCBI Taxonomy" id="1891926"/>
    <lineage>
        <taxon>Bacteria</taxon>
        <taxon>Pseudomonadati</taxon>
        <taxon>Planctomycetota</taxon>
        <taxon>Planctomycetia</taxon>
        <taxon>Planctomycetales</taxon>
        <taxon>Planctomycetaceae</taxon>
        <taxon>Fuerstiella</taxon>
    </lineage>
</organism>
<evidence type="ECO:0000313" key="2">
    <source>
        <dbReference type="EMBL" id="APZ94097.1"/>
    </source>
</evidence>
<gene>
    <name evidence="2" type="primary">fdx5</name>
    <name evidence="2" type="ORF">Fuma_03718</name>
</gene>
<name>A0A1P8WJ90_9PLAN</name>
<dbReference type="OrthoDB" id="9807864at2"/>
<evidence type="ECO:0000313" key="3">
    <source>
        <dbReference type="Proteomes" id="UP000187735"/>
    </source>
</evidence>
<dbReference type="PROSITE" id="PS51085">
    <property type="entry name" value="2FE2S_FER_2"/>
    <property type="match status" value="1"/>
</dbReference>
<sequence>MPKITFVKEKVTVEAQDGEDIRSVARKNGVQLYSGPHKVLNCMGMGACGSCNVSVKSGSDNCTPRTFCERIVAKWLTPLPLFLIKILSNPSKDVRLACQTKVHGDVEVETHPPINWHGEKFWN</sequence>
<dbReference type="Proteomes" id="UP000187735">
    <property type="component" value="Chromosome"/>
</dbReference>
<dbReference type="KEGG" id="fmr:Fuma_03718"/>
<dbReference type="AlphaFoldDB" id="A0A1P8WJ90"/>
<dbReference type="GO" id="GO:0051536">
    <property type="term" value="F:iron-sulfur cluster binding"/>
    <property type="evidence" value="ECO:0007669"/>
    <property type="project" value="InterPro"/>
</dbReference>
<accession>A0A1P8WJ90</accession>
<dbReference type="CDD" id="cd00207">
    <property type="entry name" value="fer2"/>
    <property type="match status" value="1"/>
</dbReference>
<reference evidence="2 3" key="1">
    <citation type="journal article" date="2016" name="Front. Microbiol.">
        <title>Fuerstia marisgermanicae gen. nov., sp. nov., an Unusual Member of the Phylum Planctomycetes from the German Wadden Sea.</title>
        <authorList>
            <person name="Kohn T."/>
            <person name="Heuer A."/>
            <person name="Jogler M."/>
            <person name="Vollmers J."/>
            <person name="Boedeker C."/>
            <person name="Bunk B."/>
            <person name="Rast P."/>
            <person name="Borchert D."/>
            <person name="Glockner I."/>
            <person name="Freese H.M."/>
            <person name="Klenk H.P."/>
            <person name="Overmann J."/>
            <person name="Kaster A.K."/>
            <person name="Rohde M."/>
            <person name="Wiegand S."/>
            <person name="Jogler C."/>
        </authorList>
    </citation>
    <scope>NUCLEOTIDE SEQUENCE [LARGE SCALE GENOMIC DNA]</scope>
    <source>
        <strain evidence="2 3">NH11</strain>
    </source>
</reference>
<dbReference type="InterPro" id="IPR001041">
    <property type="entry name" value="2Fe-2S_ferredoxin-type"/>
</dbReference>